<evidence type="ECO:0000256" key="1">
    <source>
        <dbReference type="SAM" id="MobiDB-lite"/>
    </source>
</evidence>
<gene>
    <name evidence="2" type="ORF">LWI29_012416</name>
</gene>
<feature type="compositionally biased region" description="Polar residues" evidence="1">
    <location>
        <begin position="757"/>
        <end position="766"/>
    </location>
</feature>
<name>A0AA39W8C2_ACESA</name>
<accession>A0AA39W8C2</accession>
<proteinExistence type="predicted"/>
<protein>
    <submittedName>
        <fullName evidence="2">Uncharacterized protein</fullName>
    </submittedName>
</protein>
<evidence type="ECO:0000313" key="3">
    <source>
        <dbReference type="Proteomes" id="UP001168877"/>
    </source>
</evidence>
<feature type="compositionally biased region" description="Basic and acidic residues" evidence="1">
    <location>
        <begin position="737"/>
        <end position="756"/>
    </location>
</feature>
<feature type="compositionally biased region" description="Basic residues" evidence="1">
    <location>
        <begin position="98"/>
        <end position="109"/>
    </location>
</feature>
<dbReference type="AlphaFoldDB" id="A0AA39W8C2"/>
<feature type="compositionally biased region" description="Low complexity" evidence="1">
    <location>
        <begin position="58"/>
        <end position="77"/>
    </location>
</feature>
<organism evidence="2 3">
    <name type="scientific">Acer saccharum</name>
    <name type="common">Sugar maple</name>
    <dbReference type="NCBI Taxonomy" id="4024"/>
    <lineage>
        <taxon>Eukaryota</taxon>
        <taxon>Viridiplantae</taxon>
        <taxon>Streptophyta</taxon>
        <taxon>Embryophyta</taxon>
        <taxon>Tracheophyta</taxon>
        <taxon>Spermatophyta</taxon>
        <taxon>Magnoliopsida</taxon>
        <taxon>eudicotyledons</taxon>
        <taxon>Gunneridae</taxon>
        <taxon>Pentapetalae</taxon>
        <taxon>rosids</taxon>
        <taxon>malvids</taxon>
        <taxon>Sapindales</taxon>
        <taxon>Sapindaceae</taxon>
        <taxon>Hippocastanoideae</taxon>
        <taxon>Acereae</taxon>
        <taxon>Acer</taxon>
    </lineage>
</organism>
<evidence type="ECO:0000313" key="2">
    <source>
        <dbReference type="EMBL" id="KAK0607272.1"/>
    </source>
</evidence>
<keyword evidence="3" id="KW-1185">Reference proteome</keyword>
<dbReference type="EMBL" id="JAUESC010000001">
    <property type="protein sequence ID" value="KAK0607272.1"/>
    <property type="molecule type" value="Genomic_DNA"/>
</dbReference>
<dbReference type="Proteomes" id="UP001168877">
    <property type="component" value="Unassembled WGS sequence"/>
</dbReference>
<reference evidence="2" key="2">
    <citation type="submission" date="2023-06" db="EMBL/GenBank/DDBJ databases">
        <authorList>
            <person name="Swenson N.G."/>
            <person name="Wegrzyn J.L."/>
            <person name="Mcevoy S.L."/>
        </authorList>
    </citation>
    <scope>NUCLEOTIDE SEQUENCE</scope>
    <source>
        <strain evidence="2">NS2018</strain>
        <tissue evidence="2">Leaf</tissue>
    </source>
</reference>
<feature type="region of interest" description="Disordered" evidence="1">
    <location>
        <begin position="737"/>
        <end position="783"/>
    </location>
</feature>
<feature type="region of interest" description="Disordered" evidence="1">
    <location>
        <begin position="557"/>
        <end position="670"/>
    </location>
</feature>
<feature type="region of interest" description="Disordered" evidence="1">
    <location>
        <begin position="416"/>
        <end position="538"/>
    </location>
</feature>
<feature type="compositionally biased region" description="Polar residues" evidence="1">
    <location>
        <begin position="488"/>
        <end position="497"/>
    </location>
</feature>
<feature type="region of interest" description="Disordered" evidence="1">
    <location>
        <begin position="951"/>
        <end position="970"/>
    </location>
</feature>
<feature type="region of interest" description="Disordered" evidence="1">
    <location>
        <begin position="37"/>
        <end position="117"/>
    </location>
</feature>
<feature type="compositionally biased region" description="Polar residues" evidence="1">
    <location>
        <begin position="518"/>
        <end position="536"/>
    </location>
</feature>
<reference evidence="2" key="1">
    <citation type="journal article" date="2022" name="Plant J.">
        <title>Strategies of tolerance reflected in two North American maple genomes.</title>
        <authorList>
            <person name="McEvoy S.L."/>
            <person name="Sezen U.U."/>
            <person name="Trouern-Trend A."/>
            <person name="McMahon S.M."/>
            <person name="Schaberg P.G."/>
            <person name="Yang J."/>
            <person name="Wegrzyn J.L."/>
            <person name="Swenson N.G."/>
        </authorList>
    </citation>
    <scope>NUCLEOTIDE SEQUENCE</scope>
    <source>
        <strain evidence="2">NS2018</strain>
    </source>
</reference>
<comment type="caution">
    <text evidence="2">The sequence shown here is derived from an EMBL/GenBank/DDBJ whole genome shotgun (WGS) entry which is preliminary data.</text>
</comment>
<sequence length="970" mass="108024">MDPEARYRLFTVGMIAIEQNDALTASVVHRLLEEPPFDQPRFTNADVSGLFREGPTTSEVPPVSEIPSASSSSSPPDSYQPEAWSDSSSSACADIRPWRRPGKRMSTRKVYKDSHSRESRVATQRIVENDIEEEHRVAHIPFSPERICIYDVEPNMVGPEEVTRYMRRFDLDSNVISLIPAEGRAAWNPPPGHVAIYGAMLTCGVTLPFQPFITWFLAEARLAPAQLTPNSYLILMCIWHMWHRMKRPPPTPREIRHFYALRPVGKTEIYFLQSNQPEFWILKDVVVKGRIEPTMDEKMKGFVWGFPTSNKFWKNSWFFVGKRWGQSISFDLDGTRMTCRVPRYFCTPQWNHMTSAFTDEELKTLARAAVCPLEKRGKPYLYNEGKMIKARLFPQISARRKRHIVCDAQARRMKGVVEASRKAAIRQRDAGIAPPEDDSDGSTPEDPLEGDDKEGVPDYMPEETHGPDMTACSTEAVGDPEGLGASGTAANQDNQAGPSKGKDKVGPPSEPEQATLPGGSNSPHFATNTPSVTSQGFEVARGHSGVAALEILTSAELNPTASEILTPTNPTPTPEEGNVEVRQPGKREASFSSGRPYPKIPRVVAYVDSSSDDKGEGGVGRDASVTPLPDQIKDSAGGSTDFPRATSSAELPETSAGGLGSSPQIDDPAPETMLKAMASGRAYIGEDHWSHFRTGTISDRLCNFFNSASYIVAEMSGAYQAGEAQAERIRRLEAQLKESEDHRSRAELACQEEARSSQDQLSSTQEDLLRSEQNAEDAKSSYERRIDDLERQALTVKSLSKEARLELEIQNVDRFKRSPAYDALLLQEFQQGMVLAREFFNQKNRATDRARTNWSLSIKKHVDTSLESLQFQMREWRAYCRSKGKTPHPMHLEVSTAKSFSTFYAYEKAGINNERPDLGPVPGTDYSAWMDDNEDDVIVWPLDDSLLSEYVMEPNPDVGGSSSQPPVPPS</sequence>